<protein>
    <submittedName>
        <fullName evidence="1">Uncharacterized protein</fullName>
    </submittedName>
</protein>
<dbReference type="EMBL" id="BARU01012203">
    <property type="protein sequence ID" value="GAH38324.1"/>
    <property type="molecule type" value="Genomic_DNA"/>
</dbReference>
<sequence length="35" mass="4270">MSKKITFDYWEHLYSNRTENMFSSEIRDLLSLSAR</sequence>
<proteinExistence type="predicted"/>
<dbReference type="AlphaFoldDB" id="X1G9R5"/>
<accession>X1G9R5</accession>
<comment type="caution">
    <text evidence="1">The sequence shown here is derived from an EMBL/GenBank/DDBJ whole genome shotgun (WGS) entry which is preliminary data.</text>
</comment>
<name>X1G9R5_9ZZZZ</name>
<reference evidence="1" key="1">
    <citation type="journal article" date="2014" name="Front. Microbiol.">
        <title>High frequency of phylogenetically diverse reductive dehalogenase-homologous genes in deep subseafloor sedimentary metagenomes.</title>
        <authorList>
            <person name="Kawai M."/>
            <person name="Futagami T."/>
            <person name="Toyoda A."/>
            <person name="Takaki Y."/>
            <person name="Nishi S."/>
            <person name="Hori S."/>
            <person name="Arai W."/>
            <person name="Tsubouchi T."/>
            <person name="Morono Y."/>
            <person name="Uchiyama I."/>
            <person name="Ito T."/>
            <person name="Fujiyama A."/>
            <person name="Inagaki F."/>
            <person name="Takami H."/>
        </authorList>
    </citation>
    <scope>NUCLEOTIDE SEQUENCE</scope>
    <source>
        <strain evidence="1">Expedition CK06-06</strain>
    </source>
</reference>
<gene>
    <name evidence="1" type="ORF">S03H2_22612</name>
</gene>
<organism evidence="1">
    <name type="scientific">marine sediment metagenome</name>
    <dbReference type="NCBI Taxonomy" id="412755"/>
    <lineage>
        <taxon>unclassified sequences</taxon>
        <taxon>metagenomes</taxon>
        <taxon>ecological metagenomes</taxon>
    </lineage>
</organism>
<feature type="non-terminal residue" evidence="1">
    <location>
        <position position="35"/>
    </location>
</feature>
<evidence type="ECO:0000313" key="1">
    <source>
        <dbReference type="EMBL" id="GAH38324.1"/>
    </source>
</evidence>